<name>Q1N4Z0_9GAMM</name>
<keyword evidence="3" id="KW-1185">Reference proteome</keyword>
<sequence length="113" mass="13132">MSRKKKARSIKRIAGIKTGTKERTKLENKQRKERKKAASKAKPTRQRSIFQQFLDKTQTVDPEFSGQPQKPRAEEEAVAVEQPVATEHDRQADEPKEQSLWDQLERPKNTDTF</sequence>
<evidence type="ECO:0000313" key="2">
    <source>
        <dbReference type="EMBL" id="EAT13288.1"/>
    </source>
</evidence>
<dbReference type="RefSeq" id="WP_007017672.1">
    <property type="nucleotide sequence ID" value="NZ_CH724114.1"/>
</dbReference>
<protein>
    <submittedName>
        <fullName evidence="2">Uncharacterized protein</fullName>
    </submittedName>
</protein>
<organism evidence="2 3">
    <name type="scientific">Bermanella marisrubri</name>
    <dbReference type="NCBI Taxonomy" id="207949"/>
    <lineage>
        <taxon>Bacteria</taxon>
        <taxon>Pseudomonadati</taxon>
        <taxon>Pseudomonadota</taxon>
        <taxon>Gammaproteobacteria</taxon>
        <taxon>Oceanospirillales</taxon>
        <taxon>Oceanospirillaceae</taxon>
        <taxon>Bermanella</taxon>
    </lineage>
</organism>
<feature type="compositionally biased region" description="Basic and acidic residues" evidence="1">
    <location>
        <begin position="19"/>
        <end position="30"/>
    </location>
</feature>
<evidence type="ECO:0000313" key="3">
    <source>
        <dbReference type="Proteomes" id="UP000004263"/>
    </source>
</evidence>
<evidence type="ECO:0000256" key="1">
    <source>
        <dbReference type="SAM" id="MobiDB-lite"/>
    </source>
</evidence>
<dbReference type="EMBL" id="AAQH01000002">
    <property type="protein sequence ID" value="EAT13288.1"/>
    <property type="molecule type" value="Genomic_DNA"/>
</dbReference>
<gene>
    <name evidence="2" type="ORF">RED65_00970</name>
</gene>
<dbReference type="HOGENOM" id="CLU_2128596_0_0_6"/>
<feature type="compositionally biased region" description="Basic and acidic residues" evidence="1">
    <location>
        <begin position="86"/>
        <end position="113"/>
    </location>
</feature>
<feature type="compositionally biased region" description="Basic residues" evidence="1">
    <location>
        <begin position="1"/>
        <end position="11"/>
    </location>
</feature>
<comment type="caution">
    <text evidence="2">The sequence shown here is derived from an EMBL/GenBank/DDBJ whole genome shotgun (WGS) entry which is preliminary data.</text>
</comment>
<proteinExistence type="predicted"/>
<feature type="compositionally biased region" description="Basic residues" evidence="1">
    <location>
        <begin position="31"/>
        <end position="45"/>
    </location>
</feature>
<reference evidence="2 3" key="1">
    <citation type="submission" date="2006-03" db="EMBL/GenBank/DDBJ databases">
        <authorList>
            <person name="Pinhassi J."/>
            <person name="Pedros-Alio C."/>
            <person name="Ferriera S."/>
            <person name="Johnson J."/>
            <person name="Kravitz S."/>
            <person name="Halpern A."/>
            <person name="Remington K."/>
            <person name="Beeson K."/>
            <person name="Tran B."/>
            <person name="Rogers Y.-H."/>
            <person name="Friedman R."/>
            <person name="Venter J.C."/>
        </authorList>
    </citation>
    <scope>NUCLEOTIDE SEQUENCE [LARGE SCALE GENOMIC DNA]</scope>
    <source>
        <strain evidence="2 3">RED65</strain>
    </source>
</reference>
<feature type="compositionally biased region" description="Polar residues" evidence="1">
    <location>
        <begin position="46"/>
        <end position="60"/>
    </location>
</feature>
<dbReference type="STRING" id="207949.RED65_00970"/>
<dbReference type="AlphaFoldDB" id="Q1N4Z0"/>
<dbReference type="Proteomes" id="UP000004263">
    <property type="component" value="Unassembled WGS sequence"/>
</dbReference>
<feature type="region of interest" description="Disordered" evidence="1">
    <location>
        <begin position="1"/>
        <end position="113"/>
    </location>
</feature>
<accession>Q1N4Z0</accession>